<feature type="chain" id="PRO_5005535040" description="Secreted protein" evidence="1">
    <location>
        <begin position="22"/>
        <end position="91"/>
    </location>
</feature>
<dbReference type="Proteomes" id="UP000037069">
    <property type="component" value="Unassembled WGS sequence"/>
</dbReference>
<accession>A0A0L0BLF6</accession>
<evidence type="ECO:0008006" key="4">
    <source>
        <dbReference type="Google" id="ProtNLM"/>
    </source>
</evidence>
<evidence type="ECO:0000313" key="2">
    <source>
        <dbReference type="EMBL" id="KNC20871.1"/>
    </source>
</evidence>
<keyword evidence="1" id="KW-0732">Signal</keyword>
<dbReference type="AlphaFoldDB" id="A0A0L0BLF6"/>
<sequence length="91" mass="9657">MALVLIQMLTCSAVIFMDAVGIKTWFQLKNGVFRSILLGSTRRDGCGSACLDGCGLARLDGCGSDFRVLCPVMAVSTDMASVLTFARLSCV</sequence>
<proteinExistence type="predicted"/>
<feature type="signal peptide" evidence="1">
    <location>
        <begin position="1"/>
        <end position="21"/>
    </location>
</feature>
<organism evidence="2 3">
    <name type="scientific">Lucilia cuprina</name>
    <name type="common">Green bottle fly</name>
    <name type="synonym">Australian sheep blowfly</name>
    <dbReference type="NCBI Taxonomy" id="7375"/>
    <lineage>
        <taxon>Eukaryota</taxon>
        <taxon>Metazoa</taxon>
        <taxon>Ecdysozoa</taxon>
        <taxon>Arthropoda</taxon>
        <taxon>Hexapoda</taxon>
        <taxon>Insecta</taxon>
        <taxon>Pterygota</taxon>
        <taxon>Neoptera</taxon>
        <taxon>Endopterygota</taxon>
        <taxon>Diptera</taxon>
        <taxon>Brachycera</taxon>
        <taxon>Muscomorpha</taxon>
        <taxon>Oestroidea</taxon>
        <taxon>Calliphoridae</taxon>
        <taxon>Luciliinae</taxon>
        <taxon>Lucilia</taxon>
    </lineage>
</organism>
<evidence type="ECO:0000313" key="3">
    <source>
        <dbReference type="Proteomes" id="UP000037069"/>
    </source>
</evidence>
<protein>
    <recommendedName>
        <fullName evidence="4">Secreted protein</fullName>
    </recommendedName>
</protein>
<dbReference type="EMBL" id="JRES01001699">
    <property type="protein sequence ID" value="KNC20871.1"/>
    <property type="molecule type" value="Genomic_DNA"/>
</dbReference>
<evidence type="ECO:0000256" key="1">
    <source>
        <dbReference type="SAM" id="SignalP"/>
    </source>
</evidence>
<keyword evidence="3" id="KW-1185">Reference proteome</keyword>
<gene>
    <name evidence="2" type="ORF">FF38_04210</name>
</gene>
<name>A0A0L0BLF6_LUCCU</name>
<comment type="caution">
    <text evidence="2">The sequence shown here is derived from an EMBL/GenBank/DDBJ whole genome shotgun (WGS) entry which is preliminary data.</text>
</comment>
<reference evidence="2 3" key="1">
    <citation type="journal article" date="2015" name="Nat. Commun.">
        <title>Lucilia cuprina genome unlocks parasitic fly biology to underpin future interventions.</title>
        <authorList>
            <person name="Anstead C.A."/>
            <person name="Korhonen P.K."/>
            <person name="Young N.D."/>
            <person name="Hall R.S."/>
            <person name="Jex A.R."/>
            <person name="Murali S.C."/>
            <person name="Hughes D.S."/>
            <person name="Lee S.F."/>
            <person name="Perry T."/>
            <person name="Stroehlein A.J."/>
            <person name="Ansell B.R."/>
            <person name="Breugelmans B."/>
            <person name="Hofmann A."/>
            <person name="Qu J."/>
            <person name="Dugan S."/>
            <person name="Lee S.L."/>
            <person name="Chao H."/>
            <person name="Dinh H."/>
            <person name="Han Y."/>
            <person name="Doddapaneni H.V."/>
            <person name="Worley K.C."/>
            <person name="Muzny D.M."/>
            <person name="Ioannidis P."/>
            <person name="Waterhouse R.M."/>
            <person name="Zdobnov E.M."/>
            <person name="James P.J."/>
            <person name="Bagnall N.H."/>
            <person name="Kotze A.C."/>
            <person name="Gibbs R.A."/>
            <person name="Richards S."/>
            <person name="Batterham P."/>
            <person name="Gasser R.B."/>
        </authorList>
    </citation>
    <scope>NUCLEOTIDE SEQUENCE [LARGE SCALE GENOMIC DNA]</scope>
    <source>
        <strain evidence="2 3">LS</strain>
        <tissue evidence="2">Full body</tissue>
    </source>
</reference>